<organism evidence="2 3">
    <name type="scientific">Loigolactobacillus backii</name>
    <dbReference type="NCBI Taxonomy" id="375175"/>
    <lineage>
        <taxon>Bacteria</taxon>
        <taxon>Bacillati</taxon>
        <taxon>Bacillota</taxon>
        <taxon>Bacilli</taxon>
        <taxon>Lactobacillales</taxon>
        <taxon>Lactobacillaceae</taxon>
        <taxon>Loigolactobacillus</taxon>
    </lineage>
</organism>
<feature type="region of interest" description="Disordered" evidence="1">
    <location>
        <begin position="1"/>
        <end position="25"/>
    </location>
</feature>
<dbReference type="EMBL" id="CP014873">
    <property type="protein sequence ID" value="ANK61286.1"/>
    <property type="molecule type" value="Genomic_DNA"/>
</dbReference>
<dbReference type="Proteomes" id="UP000078582">
    <property type="component" value="Chromosome"/>
</dbReference>
<sequence length="91" mass="10595">MFPRLSSSRSPQETWQLDEKRRAADRSTSVAIICFFKHVSTKYPQATANKNNREIGEYNLEYSFEVVLEVVLAAINQFQKINLEKSKIKKQ</sequence>
<evidence type="ECO:0000313" key="3">
    <source>
        <dbReference type="Proteomes" id="UP000078582"/>
    </source>
</evidence>
<protein>
    <submittedName>
        <fullName evidence="2">Uncharacterized protein</fullName>
    </submittedName>
</protein>
<keyword evidence="3" id="KW-1185">Reference proteome</keyword>
<gene>
    <name evidence="2" type="ORF">AYR53_00045</name>
</gene>
<accession>A0A192GZZ1</accession>
<name>A0A192GZZ1_9LACO</name>
<evidence type="ECO:0000256" key="1">
    <source>
        <dbReference type="SAM" id="MobiDB-lite"/>
    </source>
</evidence>
<evidence type="ECO:0000313" key="2">
    <source>
        <dbReference type="EMBL" id="ANK61286.1"/>
    </source>
</evidence>
<dbReference type="AlphaFoldDB" id="A0A192GZZ1"/>
<proteinExistence type="predicted"/>
<feature type="compositionally biased region" description="Polar residues" evidence="1">
    <location>
        <begin position="1"/>
        <end position="15"/>
    </location>
</feature>
<reference evidence="2 3" key="1">
    <citation type="submission" date="2016-03" db="EMBL/GenBank/DDBJ databases">
        <title>Pediococcus and Lactobacillus from brewery environment - whole genome sequencing and assembly.</title>
        <authorList>
            <person name="Behr J."/>
            <person name="Geissler A.J."/>
            <person name="Vogel R.F."/>
        </authorList>
    </citation>
    <scope>NUCLEOTIDE SEQUENCE [LARGE SCALE GENOMIC DNA]</scope>
    <source>
        <strain evidence="2 3">TMW 1.1989</strain>
    </source>
</reference>
<dbReference type="KEGG" id="lbt:AYR52_01450"/>